<dbReference type="Pfam" id="PF13640">
    <property type="entry name" value="2OG-FeII_Oxy_3"/>
    <property type="match status" value="1"/>
</dbReference>
<proteinExistence type="predicted"/>
<organism evidence="8 9">
    <name type="scientific">Sulfurimonas lithotrophica</name>
    <dbReference type="NCBI Taxonomy" id="2590022"/>
    <lineage>
        <taxon>Bacteria</taxon>
        <taxon>Pseudomonadati</taxon>
        <taxon>Campylobacterota</taxon>
        <taxon>Epsilonproteobacteria</taxon>
        <taxon>Campylobacterales</taxon>
        <taxon>Sulfurimonadaceae</taxon>
        <taxon>Sulfurimonas</taxon>
    </lineage>
</organism>
<evidence type="ECO:0000256" key="3">
    <source>
        <dbReference type="ARBA" id="ARBA00022896"/>
    </source>
</evidence>
<evidence type="ECO:0000313" key="9">
    <source>
        <dbReference type="Proteomes" id="UP000326944"/>
    </source>
</evidence>
<dbReference type="GO" id="GO:0031418">
    <property type="term" value="F:L-ascorbic acid binding"/>
    <property type="evidence" value="ECO:0007669"/>
    <property type="project" value="UniProtKB-KW"/>
</dbReference>
<dbReference type="InterPro" id="IPR006620">
    <property type="entry name" value="Pro_4_hyd_alph"/>
</dbReference>
<dbReference type="InterPro" id="IPR005123">
    <property type="entry name" value="Oxoglu/Fe-dep_dioxygenase_dom"/>
</dbReference>
<keyword evidence="4" id="KW-0223">Dioxygenase</keyword>
<dbReference type="GO" id="GO:0051213">
    <property type="term" value="F:dioxygenase activity"/>
    <property type="evidence" value="ECO:0007669"/>
    <property type="project" value="UniProtKB-KW"/>
</dbReference>
<evidence type="ECO:0000256" key="4">
    <source>
        <dbReference type="ARBA" id="ARBA00022964"/>
    </source>
</evidence>
<evidence type="ECO:0000256" key="2">
    <source>
        <dbReference type="ARBA" id="ARBA00022723"/>
    </source>
</evidence>
<comment type="cofactor">
    <cofactor evidence="1">
        <name>L-ascorbate</name>
        <dbReference type="ChEBI" id="CHEBI:38290"/>
    </cofactor>
</comment>
<dbReference type="PROSITE" id="PS51471">
    <property type="entry name" value="FE2OG_OXY"/>
    <property type="match status" value="1"/>
</dbReference>
<protein>
    <recommendedName>
        <fullName evidence="7">Fe2OG dioxygenase domain-containing protein</fullName>
    </recommendedName>
</protein>
<keyword evidence="3" id="KW-0847">Vitamin C</keyword>
<evidence type="ECO:0000256" key="1">
    <source>
        <dbReference type="ARBA" id="ARBA00001961"/>
    </source>
</evidence>
<dbReference type="AlphaFoldDB" id="A0A5P8NXT5"/>
<keyword evidence="2" id="KW-0479">Metal-binding</keyword>
<dbReference type="KEGG" id="sulg:FJR48_00295"/>
<dbReference type="Gene3D" id="2.60.120.620">
    <property type="entry name" value="q2cbj1_9rhob like domain"/>
    <property type="match status" value="1"/>
</dbReference>
<dbReference type="GO" id="GO:0016705">
    <property type="term" value="F:oxidoreductase activity, acting on paired donors, with incorporation or reduction of molecular oxygen"/>
    <property type="evidence" value="ECO:0007669"/>
    <property type="project" value="InterPro"/>
</dbReference>
<keyword evidence="5" id="KW-0560">Oxidoreductase</keyword>
<keyword evidence="6" id="KW-0408">Iron</keyword>
<dbReference type="InterPro" id="IPR044862">
    <property type="entry name" value="Pro_4_hyd_alph_FE2OG_OXY"/>
</dbReference>
<feature type="domain" description="Fe2OG dioxygenase" evidence="7">
    <location>
        <begin position="121"/>
        <end position="241"/>
    </location>
</feature>
<evidence type="ECO:0000256" key="5">
    <source>
        <dbReference type="ARBA" id="ARBA00023002"/>
    </source>
</evidence>
<evidence type="ECO:0000259" key="7">
    <source>
        <dbReference type="PROSITE" id="PS51471"/>
    </source>
</evidence>
<dbReference type="GO" id="GO:0005506">
    <property type="term" value="F:iron ion binding"/>
    <property type="evidence" value="ECO:0007669"/>
    <property type="project" value="InterPro"/>
</dbReference>
<accession>A0A5P8NXT5</accession>
<keyword evidence="9" id="KW-1185">Reference proteome</keyword>
<dbReference type="OrthoDB" id="5347328at2"/>
<dbReference type="EMBL" id="CP043617">
    <property type="protein sequence ID" value="QFR48243.1"/>
    <property type="molecule type" value="Genomic_DNA"/>
</dbReference>
<evidence type="ECO:0000256" key="6">
    <source>
        <dbReference type="ARBA" id="ARBA00023004"/>
    </source>
</evidence>
<name>A0A5P8NXT5_9BACT</name>
<dbReference type="Proteomes" id="UP000326944">
    <property type="component" value="Chromosome"/>
</dbReference>
<sequence length="242" mass="27984">MRFTLIQISESIFLDEYIYNLDIQNNYLPSPYKATPFLIIKDFLKANELPLFVNSVYKDDEAEIAKVKTELISGVVNPKVVKEYRDTNIYSLDEHLDSLYKSRFIEYQPIIEDYFNLAITISTEVQALEYKKGGFYIQHSDDANALLDKENNIVGYTTVAPERKLTTVLFATSYSETLKDKFTFNGGELIFNFLKDYDGNTITLKPKAGDMIVFPSNPYFSHEVKEVKEGYRLTLVQWHNAI</sequence>
<reference evidence="8 9" key="1">
    <citation type="submission" date="2019-09" db="EMBL/GenBank/DDBJ databases">
        <title>Sulfurimonas gotlandica sp. nov., a chemoautotrophic and psychrotolerant epsilonproteobacterium isolated from a pelagic redoxcline, and an emended description of the genus Sulfurimonas.</title>
        <authorList>
            <person name="Wang S."/>
            <person name="Jiang L."/>
            <person name="Shao S."/>
        </authorList>
    </citation>
    <scope>NUCLEOTIDE SEQUENCE [LARGE SCALE GENOMIC DNA]</scope>
    <source>
        <strain evidence="8 9">GYSZ_1</strain>
    </source>
</reference>
<evidence type="ECO:0000313" key="8">
    <source>
        <dbReference type="EMBL" id="QFR48243.1"/>
    </source>
</evidence>
<dbReference type="SMART" id="SM00702">
    <property type="entry name" value="P4Hc"/>
    <property type="match status" value="1"/>
</dbReference>
<gene>
    <name evidence="8" type="ORF">FJR48_00295</name>
</gene>